<feature type="region of interest" description="Disordered" evidence="1">
    <location>
        <begin position="21"/>
        <end position="97"/>
    </location>
</feature>
<dbReference type="Pfam" id="PF13509">
    <property type="entry name" value="S1_2"/>
    <property type="match status" value="2"/>
</dbReference>
<dbReference type="Gene3D" id="2.40.50.140">
    <property type="entry name" value="Nucleic acid-binding proteins"/>
    <property type="match status" value="1"/>
</dbReference>
<proteinExistence type="predicted"/>
<protein>
    <submittedName>
        <fullName evidence="4">Nucleic acid-binding protein</fullName>
    </submittedName>
</protein>
<dbReference type="InterPro" id="IPR036388">
    <property type="entry name" value="WH-like_DNA-bd_sf"/>
</dbReference>
<evidence type="ECO:0000259" key="3">
    <source>
        <dbReference type="Pfam" id="PF17783"/>
    </source>
</evidence>
<dbReference type="InterPro" id="IPR012340">
    <property type="entry name" value="NA-bd_OB-fold"/>
</dbReference>
<dbReference type="Gene3D" id="1.10.10.10">
    <property type="entry name" value="Winged helix-like DNA-binding domain superfamily/Winged helix DNA-binding domain"/>
    <property type="match status" value="1"/>
</dbReference>
<reference evidence="4 5" key="1">
    <citation type="submission" date="2014-02" db="EMBL/GenBank/DDBJ databases">
        <title>The small core and large imbalanced accessory genome model reveals a collaborative survival strategy of Sorangium cellulosum strains in nature.</title>
        <authorList>
            <person name="Han K."/>
            <person name="Peng R."/>
            <person name="Blom J."/>
            <person name="Li Y.-Z."/>
        </authorList>
    </citation>
    <scope>NUCLEOTIDE SEQUENCE [LARGE SCALE GENOMIC DNA]</scope>
    <source>
        <strain evidence="4 5">So0007-03</strain>
    </source>
</reference>
<feature type="domain" description="Conserved virulence factor B first S1" evidence="2">
    <location>
        <begin position="109"/>
        <end position="174"/>
    </location>
</feature>
<dbReference type="InterPro" id="IPR039566">
    <property type="entry name" value="CvfB_S1_st"/>
</dbReference>
<accession>A0A150U0T7</accession>
<evidence type="ECO:0000259" key="2">
    <source>
        <dbReference type="Pfam" id="PF13509"/>
    </source>
</evidence>
<dbReference type="InterPro" id="IPR040764">
    <property type="entry name" value="CvfB_WH"/>
</dbReference>
<comment type="caution">
    <text evidence="4">The sequence shown here is derived from an EMBL/GenBank/DDBJ whole genome shotgun (WGS) entry which is preliminary data.</text>
</comment>
<name>A0A150U0T7_SORCE</name>
<organism evidence="4 5">
    <name type="scientific">Sorangium cellulosum</name>
    <name type="common">Polyangium cellulosum</name>
    <dbReference type="NCBI Taxonomy" id="56"/>
    <lineage>
        <taxon>Bacteria</taxon>
        <taxon>Pseudomonadati</taxon>
        <taxon>Myxococcota</taxon>
        <taxon>Polyangia</taxon>
        <taxon>Polyangiales</taxon>
        <taxon>Polyangiaceae</taxon>
        <taxon>Sorangium</taxon>
    </lineage>
</organism>
<feature type="domain" description="Conserved virulence factor B-like winged helix" evidence="3">
    <location>
        <begin position="329"/>
        <end position="380"/>
    </location>
</feature>
<gene>
    <name evidence="4" type="ORF">BE21_11710</name>
</gene>
<evidence type="ECO:0000313" key="5">
    <source>
        <dbReference type="Proteomes" id="UP000075502"/>
    </source>
</evidence>
<feature type="domain" description="Conserved virulence factor B first S1" evidence="2">
    <location>
        <begin position="181"/>
        <end position="240"/>
    </location>
</feature>
<evidence type="ECO:0000256" key="1">
    <source>
        <dbReference type="SAM" id="MobiDB-lite"/>
    </source>
</evidence>
<dbReference type="AlphaFoldDB" id="A0A150U0T7"/>
<dbReference type="Proteomes" id="UP000075502">
    <property type="component" value="Unassembled WGS sequence"/>
</dbReference>
<dbReference type="EMBL" id="JEME01000316">
    <property type="protein sequence ID" value="KYG10476.1"/>
    <property type="molecule type" value="Genomic_DNA"/>
</dbReference>
<dbReference type="InterPro" id="IPR014464">
    <property type="entry name" value="CvfB_fam"/>
</dbReference>
<evidence type="ECO:0000313" key="4">
    <source>
        <dbReference type="EMBL" id="KYG10476.1"/>
    </source>
</evidence>
<dbReference type="PANTHER" id="PTHR37296:SF1">
    <property type="entry name" value="CONSERVED VIRULENCE FACTOR B"/>
    <property type="match status" value="1"/>
</dbReference>
<sequence>MPVPQAALRRAAGALRGRVVVEPDAGVRHDDGREEEQTGGEREAPCEPVEDPGHQRLSYQSLCRRSRRRAGAGSSSARRKIGSPSRSPPWRRAARPVQDCAPMPYDDLLGRVVTLPIRRFGPPGAFLSPDPGDLRPNAPVLLLPGGEVPDGAQEGDELEVFVHLDSEDRPIATARRPKVALGEVAFLEVTDVARFGAFVDWGLPKELLVPHAEQTRELRVGQRHPVGLIVDRTGRLAGTMRVSEMLRDKGEFDLDEWVDGEAWRNEPGLGLFVILERRFVGLVPADEPHALARGEAARFRVTSVLSDGKVELSLRGHAHEELESDAQTILARLARPGAPRVGDRSSPDEIRAIFGLSKKAFKRAVGRLLKQRAVAVDGEGFLVPHRR</sequence>
<feature type="compositionally biased region" description="Basic and acidic residues" evidence="1">
    <location>
        <begin position="21"/>
        <end position="45"/>
    </location>
</feature>
<dbReference type="Pfam" id="PF17783">
    <property type="entry name" value="WHD_CvfB"/>
    <property type="match status" value="1"/>
</dbReference>
<dbReference type="PANTHER" id="PTHR37296">
    <property type="entry name" value="CONSERVED VIRULENCE FACTOR B"/>
    <property type="match status" value="1"/>
</dbReference>